<sequence>MSTTGHIQNRRLSSSLAKRSSSENVGKAAMSGISQQQQPAAKKRPALANVTNQRANWPLTNNSRSSFSEPSKLVQCKTKTVSSKKGAPTIIKDGGFSGSSLPHSSFTKPNIVSSSKTQKNEATLPTIATSVPTIAASVPTITVSCSMDFSPTESDGLSVSMDESMSTCDSLKSPEVEYLDNSEVPAVDSIEKKTSSKLFITDYVKPSGIICKRDILSDDEIIDVDNDIMDPQACATIACDIYKHLRASEAKKRPSIDFMEKVQKDINASMRAILVDWLVEVSEEYRLVPETLYLTVNYIDRYLSGNVIDRQRLQLLGVACMMIASKYEEICAPQVEEFCYITDNTYFKDEVLQMESAVLNYLKFEMTAPTTKCFLRRFVRAAQGLVVHEAQSLQLECLANYVAELSLLEYSMLCYTPSLIAASTVFLAKYILLPSKRPWNSTLRHYTLYQPSDLRECVMALHSLCCNSYNSSLPAIREKYSQHKYKFVAKKHCPPSIPPEYFQNASS</sequence>
<evidence type="ECO:0000313" key="2">
    <source>
        <dbReference type="Proteomes" id="UP001060085"/>
    </source>
</evidence>
<proteinExistence type="predicted"/>
<name>A0ACC0B5N8_CATRO</name>
<evidence type="ECO:0000313" key="1">
    <source>
        <dbReference type="EMBL" id="KAI5667967.1"/>
    </source>
</evidence>
<dbReference type="EMBL" id="CM044704">
    <property type="protein sequence ID" value="KAI5667967.1"/>
    <property type="molecule type" value="Genomic_DNA"/>
</dbReference>
<reference evidence="2" key="1">
    <citation type="journal article" date="2023" name="Nat. Plants">
        <title>Single-cell RNA sequencing provides a high-resolution roadmap for understanding the multicellular compartmentation of specialized metabolism.</title>
        <authorList>
            <person name="Sun S."/>
            <person name="Shen X."/>
            <person name="Li Y."/>
            <person name="Li Y."/>
            <person name="Wang S."/>
            <person name="Li R."/>
            <person name="Zhang H."/>
            <person name="Shen G."/>
            <person name="Guo B."/>
            <person name="Wei J."/>
            <person name="Xu J."/>
            <person name="St-Pierre B."/>
            <person name="Chen S."/>
            <person name="Sun C."/>
        </authorList>
    </citation>
    <scope>NUCLEOTIDE SEQUENCE [LARGE SCALE GENOMIC DNA]</scope>
</reference>
<dbReference type="Proteomes" id="UP001060085">
    <property type="component" value="Linkage Group LG04"/>
</dbReference>
<accession>A0ACC0B5N8</accession>
<protein>
    <submittedName>
        <fullName evidence="1">Uncharacterized protein</fullName>
    </submittedName>
</protein>
<keyword evidence="2" id="KW-1185">Reference proteome</keyword>
<organism evidence="1 2">
    <name type="scientific">Catharanthus roseus</name>
    <name type="common">Madagascar periwinkle</name>
    <name type="synonym">Vinca rosea</name>
    <dbReference type="NCBI Taxonomy" id="4058"/>
    <lineage>
        <taxon>Eukaryota</taxon>
        <taxon>Viridiplantae</taxon>
        <taxon>Streptophyta</taxon>
        <taxon>Embryophyta</taxon>
        <taxon>Tracheophyta</taxon>
        <taxon>Spermatophyta</taxon>
        <taxon>Magnoliopsida</taxon>
        <taxon>eudicotyledons</taxon>
        <taxon>Gunneridae</taxon>
        <taxon>Pentapetalae</taxon>
        <taxon>asterids</taxon>
        <taxon>lamiids</taxon>
        <taxon>Gentianales</taxon>
        <taxon>Apocynaceae</taxon>
        <taxon>Rauvolfioideae</taxon>
        <taxon>Vinceae</taxon>
        <taxon>Catharanthinae</taxon>
        <taxon>Catharanthus</taxon>
    </lineage>
</organism>
<comment type="caution">
    <text evidence="1">The sequence shown here is derived from an EMBL/GenBank/DDBJ whole genome shotgun (WGS) entry which is preliminary data.</text>
</comment>
<gene>
    <name evidence="1" type="ORF">M9H77_17820</name>
</gene>